<dbReference type="GO" id="GO:0006508">
    <property type="term" value="P:proteolysis"/>
    <property type="evidence" value="ECO:0007669"/>
    <property type="project" value="InterPro"/>
</dbReference>
<dbReference type="Pfam" id="PF13975">
    <property type="entry name" value="gag-asp_proteas"/>
    <property type="match status" value="1"/>
</dbReference>
<sequence length="180" mass="19274">MNSPSMILLFALCVAAVVAYFGEQILDTTDAVAERDGAQMESASGKLVYGTTRMADNTQPIRIPVSRDGHYRITLEVNGTPVHFVVDTGASHVSLRYEDALAAGLDPAGLSFDRVFRTANGKSNMAVVLLDRMALEGMPFSSIPASVSQAGRLDVSLLGMNFLSRLSSFKFEGGELLLTP</sequence>
<dbReference type="GO" id="GO:0004190">
    <property type="term" value="F:aspartic-type endopeptidase activity"/>
    <property type="evidence" value="ECO:0007669"/>
    <property type="project" value="InterPro"/>
</dbReference>
<dbReference type="SUPFAM" id="SSF50630">
    <property type="entry name" value="Acid proteases"/>
    <property type="match status" value="1"/>
</dbReference>
<dbReference type="EMBL" id="PDEM01000007">
    <property type="protein sequence ID" value="PHZ86477.1"/>
    <property type="molecule type" value="Genomic_DNA"/>
</dbReference>
<dbReference type="CDD" id="cd05483">
    <property type="entry name" value="retropepsin_like_bacteria"/>
    <property type="match status" value="1"/>
</dbReference>
<reference evidence="1 2" key="1">
    <citation type="submission" date="2017-10" db="EMBL/GenBank/DDBJ databases">
        <title>Frigbacter circumglobatus gen. nov. sp. nov., isolated from sediment cultured in situ.</title>
        <authorList>
            <person name="Zhao Z."/>
        </authorList>
    </citation>
    <scope>NUCLEOTIDE SEQUENCE [LARGE SCALE GENOMIC DNA]</scope>
    <source>
        <strain evidence="1 2">ZYL</strain>
    </source>
</reference>
<evidence type="ECO:0008006" key="3">
    <source>
        <dbReference type="Google" id="ProtNLM"/>
    </source>
</evidence>
<dbReference type="InterPro" id="IPR034122">
    <property type="entry name" value="Retropepsin-like_bacterial"/>
</dbReference>
<dbReference type="InterPro" id="IPR021109">
    <property type="entry name" value="Peptidase_aspartic_dom_sf"/>
</dbReference>
<comment type="caution">
    <text evidence="1">The sequence shown here is derived from an EMBL/GenBank/DDBJ whole genome shotgun (WGS) entry which is preliminary data.</text>
</comment>
<dbReference type="InParanoid" id="A0A2G4YVW8"/>
<organism evidence="1 2">
    <name type="scientific">Paremcibacter congregatus</name>
    <dbReference type="NCBI Taxonomy" id="2043170"/>
    <lineage>
        <taxon>Bacteria</taxon>
        <taxon>Pseudomonadati</taxon>
        <taxon>Pseudomonadota</taxon>
        <taxon>Alphaproteobacteria</taxon>
        <taxon>Emcibacterales</taxon>
        <taxon>Emcibacteraceae</taxon>
        <taxon>Paremcibacter</taxon>
    </lineage>
</organism>
<proteinExistence type="predicted"/>
<dbReference type="PROSITE" id="PS00141">
    <property type="entry name" value="ASP_PROTEASE"/>
    <property type="match status" value="1"/>
</dbReference>
<evidence type="ECO:0000313" key="2">
    <source>
        <dbReference type="Proteomes" id="UP000229730"/>
    </source>
</evidence>
<protein>
    <recommendedName>
        <fullName evidence="3">TIGR02281 family clan AA aspartic protease</fullName>
    </recommendedName>
</protein>
<dbReference type="RefSeq" id="WP_099470854.1">
    <property type="nucleotide sequence ID" value="NZ_CP041025.1"/>
</dbReference>
<name>A0A2G4YVW8_9PROT</name>
<dbReference type="InterPro" id="IPR001969">
    <property type="entry name" value="Aspartic_peptidase_AS"/>
</dbReference>
<dbReference type="Gene3D" id="2.40.70.10">
    <property type="entry name" value="Acid Proteases"/>
    <property type="match status" value="1"/>
</dbReference>
<dbReference type="Proteomes" id="UP000229730">
    <property type="component" value="Unassembled WGS sequence"/>
</dbReference>
<keyword evidence="2" id="KW-1185">Reference proteome</keyword>
<dbReference type="InterPro" id="IPR011969">
    <property type="entry name" value="Clan_AA_Asp_peptidase_C"/>
</dbReference>
<gene>
    <name evidence="1" type="ORF">CRD36_00900</name>
</gene>
<evidence type="ECO:0000313" key="1">
    <source>
        <dbReference type="EMBL" id="PHZ86477.1"/>
    </source>
</evidence>
<dbReference type="AlphaFoldDB" id="A0A2G4YVW8"/>
<accession>A0A2G4YVW8</accession>
<dbReference type="OrthoDB" id="7595324at2"/>
<dbReference type="NCBIfam" id="TIGR02281">
    <property type="entry name" value="clan_AA_DTGA"/>
    <property type="match status" value="1"/>
</dbReference>